<dbReference type="GO" id="GO:0016491">
    <property type="term" value="F:oxidoreductase activity"/>
    <property type="evidence" value="ECO:0007669"/>
    <property type="project" value="UniProtKB-KW"/>
</dbReference>
<dbReference type="EMBL" id="PYGA01000003">
    <property type="protein sequence ID" value="PSK99321.1"/>
    <property type="molecule type" value="Genomic_DNA"/>
</dbReference>
<evidence type="ECO:0000256" key="5">
    <source>
        <dbReference type="ARBA" id="ARBA00023002"/>
    </source>
</evidence>
<dbReference type="GO" id="GO:0071949">
    <property type="term" value="F:FAD binding"/>
    <property type="evidence" value="ECO:0007669"/>
    <property type="project" value="InterPro"/>
</dbReference>
<name>A0A2P8DQ54_9ACTN</name>
<proteinExistence type="inferred from homology"/>
<evidence type="ECO:0000256" key="3">
    <source>
        <dbReference type="ARBA" id="ARBA00022630"/>
    </source>
</evidence>
<evidence type="ECO:0000256" key="2">
    <source>
        <dbReference type="ARBA" id="ARBA00005466"/>
    </source>
</evidence>
<dbReference type="InterPro" id="IPR050416">
    <property type="entry name" value="FAD-linked_Oxidoreductase"/>
</dbReference>
<keyword evidence="3" id="KW-0285">Flavoprotein</keyword>
<dbReference type="Gene3D" id="3.30.43.10">
    <property type="entry name" value="Uridine Diphospho-n-acetylenolpyruvylglucosamine Reductase, domain 2"/>
    <property type="match status" value="1"/>
</dbReference>
<evidence type="ECO:0000313" key="9">
    <source>
        <dbReference type="Proteomes" id="UP000240542"/>
    </source>
</evidence>
<dbReference type="RefSeq" id="WP_106581753.1">
    <property type="nucleotide sequence ID" value="NZ_PYGA01000003.1"/>
</dbReference>
<dbReference type="SUPFAM" id="SSF56176">
    <property type="entry name" value="FAD-binding/transporter-associated domain-like"/>
    <property type="match status" value="1"/>
</dbReference>
<keyword evidence="9" id="KW-1185">Reference proteome</keyword>
<evidence type="ECO:0000256" key="4">
    <source>
        <dbReference type="ARBA" id="ARBA00022827"/>
    </source>
</evidence>
<comment type="cofactor">
    <cofactor evidence="1">
        <name>FAD</name>
        <dbReference type="ChEBI" id="CHEBI:57692"/>
    </cofactor>
</comment>
<reference evidence="8 9" key="1">
    <citation type="submission" date="2018-03" db="EMBL/GenBank/DDBJ databases">
        <title>Genomic Encyclopedia of Archaeal and Bacterial Type Strains, Phase II (KMG-II): from individual species to whole genera.</title>
        <authorList>
            <person name="Goeker M."/>
        </authorList>
    </citation>
    <scope>NUCLEOTIDE SEQUENCE [LARGE SCALE GENOMIC DNA]</scope>
    <source>
        <strain evidence="8 9">DSM 45312</strain>
    </source>
</reference>
<dbReference type="OrthoDB" id="5169292at2"/>
<dbReference type="AlphaFoldDB" id="A0A2P8DQ54"/>
<dbReference type="Gene3D" id="3.30.465.10">
    <property type="match status" value="1"/>
</dbReference>
<dbReference type="InterPro" id="IPR006094">
    <property type="entry name" value="Oxid_FAD_bind_N"/>
</dbReference>
<dbReference type="PANTHER" id="PTHR42973:SF39">
    <property type="entry name" value="FAD-BINDING PCMH-TYPE DOMAIN-CONTAINING PROTEIN"/>
    <property type="match status" value="1"/>
</dbReference>
<keyword evidence="4" id="KW-0274">FAD</keyword>
<protein>
    <submittedName>
        <fullName evidence="8">FAD/FMN-containing dehydrogenase</fullName>
    </submittedName>
</protein>
<dbReference type="PANTHER" id="PTHR42973">
    <property type="entry name" value="BINDING OXIDOREDUCTASE, PUTATIVE (AFU_ORTHOLOGUE AFUA_1G17690)-RELATED"/>
    <property type="match status" value="1"/>
</dbReference>
<evidence type="ECO:0000256" key="1">
    <source>
        <dbReference type="ARBA" id="ARBA00001974"/>
    </source>
</evidence>
<dbReference type="InterPro" id="IPR036318">
    <property type="entry name" value="FAD-bd_PCMH-like_sf"/>
</dbReference>
<comment type="caution">
    <text evidence="8">The sequence shown here is derived from an EMBL/GenBank/DDBJ whole genome shotgun (WGS) entry which is preliminary data.</text>
</comment>
<evidence type="ECO:0000313" key="8">
    <source>
        <dbReference type="EMBL" id="PSK99321.1"/>
    </source>
</evidence>
<dbReference type="InterPro" id="IPR016166">
    <property type="entry name" value="FAD-bd_PCMH"/>
</dbReference>
<feature type="region of interest" description="Disordered" evidence="6">
    <location>
        <begin position="442"/>
        <end position="462"/>
    </location>
</feature>
<evidence type="ECO:0000256" key="6">
    <source>
        <dbReference type="SAM" id="MobiDB-lite"/>
    </source>
</evidence>
<evidence type="ECO:0000259" key="7">
    <source>
        <dbReference type="PROSITE" id="PS51387"/>
    </source>
</evidence>
<dbReference type="Pfam" id="PF01565">
    <property type="entry name" value="FAD_binding_4"/>
    <property type="match status" value="1"/>
</dbReference>
<dbReference type="Gene3D" id="3.40.462.20">
    <property type="match status" value="1"/>
</dbReference>
<comment type="similarity">
    <text evidence="2">Belongs to the oxygen-dependent FAD-linked oxidoreductase family.</text>
</comment>
<dbReference type="InterPro" id="IPR016167">
    <property type="entry name" value="FAD-bd_PCMH_sub1"/>
</dbReference>
<gene>
    <name evidence="8" type="ORF">CLV63_10342</name>
</gene>
<dbReference type="Proteomes" id="UP000240542">
    <property type="component" value="Unassembled WGS sequence"/>
</dbReference>
<feature type="compositionally biased region" description="Basic and acidic residues" evidence="6">
    <location>
        <begin position="442"/>
        <end position="452"/>
    </location>
</feature>
<accession>A0A2P8DQ54</accession>
<organism evidence="8 9">
    <name type="scientific">Murinocardiopsis flavida</name>
    <dbReference type="NCBI Taxonomy" id="645275"/>
    <lineage>
        <taxon>Bacteria</taxon>
        <taxon>Bacillati</taxon>
        <taxon>Actinomycetota</taxon>
        <taxon>Actinomycetes</taxon>
        <taxon>Streptosporangiales</taxon>
        <taxon>Nocardiopsidaceae</taxon>
        <taxon>Murinocardiopsis</taxon>
    </lineage>
</organism>
<dbReference type="PROSITE" id="PS51387">
    <property type="entry name" value="FAD_PCMH"/>
    <property type="match status" value="1"/>
</dbReference>
<feature type="domain" description="FAD-binding PCMH-type" evidence="7">
    <location>
        <begin position="48"/>
        <end position="216"/>
    </location>
</feature>
<sequence length="462" mass="49041">MSDPAESAPEPAAADGAVRALAAASPCDVVLPDDPRWADLSGAWNVHVAQQPAAVVLADRVEDVRATVRAAADGGLPVSVQPNGHGATEALSGTVLIRPVGLRGVSIDRAARRARVEAGVKWQQLLDALDGTGLMALSGSTGDVSVVGYHLGGGLPWFGRAYGTAAEYVRRIELVTPDGGFREVTAETDPELLWALCGAGGEFGVVTAIEIELVDQPPIVGGALMWPAEHTAEVLRAYAETTRSAPRELSLWIWLTTFPPFDPIPKELQGRSFANVNLTFLGERAAAEEALRPLRAVPGLEVDTVADVPLERIGDVAGEPTDPMPAMDWSHYIADLDDDFQARLLKANFPGGGSPLVACIRHLGGALSEPGSTAASGVPHDYLLLAFGFPFAPADEDAIRAQWGVLDDALGAHLTGRTHPNMLGDDPRPDRAFTADTLDRLRRIKRERDPRGAVRGNRPLRP</sequence>
<keyword evidence="5" id="KW-0560">Oxidoreductase</keyword>
<dbReference type="InterPro" id="IPR016169">
    <property type="entry name" value="FAD-bd_PCMH_sub2"/>
</dbReference>